<reference evidence="6 7" key="1">
    <citation type="submission" date="2018-06" db="EMBL/GenBank/DDBJ databases">
        <title>Complete Genomes of Monosporascus.</title>
        <authorList>
            <person name="Robinson A.J."/>
            <person name="Natvig D.O."/>
        </authorList>
    </citation>
    <scope>NUCLEOTIDE SEQUENCE [LARGE SCALE GENOMIC DNA]</scope>
    <source>
        <strain evidence="6 7">CBS 609.92</strain>
    </source>
</reference>
<dbReference type="SUPFAM" id="SSF47336">
    <property type="entry name" value="ACP-like"/>
    <property type="match status" value="1"/>
</dbReference>
<keyword evidence="3" id="KW-0436">Ligase</keyword>
<dbReference type="SUPFAM" id="SSF52777">
    <property type="entry name" value="CoA-dependent acyltransferases"/>
    <property type="match status" value="2"/>
</dbReference>
<dbReference type="Gene3D" id="3.40.50.12780">
    <property type="entry name" value="N-terminal domain of ligase-like"/>
    <property type="match status" value="1"/>
</dbReference>
<dbReference type="EMBL" id="QJNS01000037">
    <property type="protein sequence ID" value="RYO91701.1"/>
    <property type="molecule type" value="Genomic_DNA"/>
</dbReference>
<dbReference type="InterPro" id="IPR009081">
    <property type="entry name" value="PP-bd_ACP"/>
</dbReference>
<comment type="caution">
    <text evidence="6">The sequence shown here is derived from an EMBL/GenBank/DDBJ whole genome shotgun (WGS) entry which is preliminary data.</text>
</comment>
<dbReference type="Gene3D" id="3.30.559.30">
    <property type="entry name" value="Nonribosomal peptide synthetase, condensation domain"/>
    <property type="match status" value="1"/>
</dbReference>
<keyword evidence="2" id="KW-0597">Phosphoprotein</keyword>
<feature type="domain" description="Carrier" evidence="4">
    <location>
        <begin position="16"/>
        <end position="72"/>
    </location>
</feature>
<dbReference type="PANTHER" id="PTHR45527:SF16">
    <property type="entry name" value="NONRIBOSOMAL PEPTIDE SYNTHASE ATNA-RELATED"/>
    <property type="match status" value="1"/>
</dbReference>
<feature type="domain" description="Condensation" evidence="5">
    <location>
        <begin position="102"/>
        <end position="510"/>
    </location>
</feature>
<organism evidence="6 7">
    <name type="scientific">Monosporascus cannonballus</name>
    <dbReference type="NCBI Taxonomy" id="155416"/>
    <lineage>
        <taxon>Eukaryota</taxon>
        <taxon>Fungi</taxon>
        <taxon>Dikarya</taxon>
        <taxon>Ascomycota</taxon>
        <taxon>Pezizomycotina</taxon>
        <taxon>Sordariomycetes</taxon>
        <taxon>Xylariomycetidae</taxon>
        <taxon>Xylariales</taxon>
        <taxon>Xylariales incertae sedis</taxon>
        <taxon>Monosporascus</taxon>
    </lineage>
</organism>
<dbReference type="SUPFAM" id="SSF56801">
    <property type="entry name" value="Acetyl-CoA synthetase-like"/>
    <property type="match status" value="1"/>
</dbReference>
<evidence type="ECO:0000259" key="5">
    <source>
        <dbReference type="Pfam" id="PF00668"/>
    </source>
</evidence>
<evidence type="ECO:0000313" key="7">
    <source>
        <dbReference type="Proteomes" id="UP000294003"/>
    </source>
</evidence>
<evidence type="ECO:0000256" key="1">
    <source>
        <dbReference type="ARBA" id="ARBA00022450"/>
    </source>
</evidence>
<dbReference type="PANTHER" id="PTHR45527">
    <property type="entry name" value="NONRIBOSOMAL PEPTIDE SYNTHETASE"/>
    <property type="match status" value="1"/>
</dbReference>
<dbReference type="InterPro" id="IPR023213">
    <property type="entry name" value="CAT-like_dom_sf"/>
</dbReference>
<protein>
    <recommendedName>
        <fullName evidence="8">Carrier domain-containing protein</fullName>
    </recommendedName>
</protein>
<evidence type="ECO:0000313" key="6">
    <source>
        <dbReference type="EMBL" id="RYO91701.1"/>
    </source>
</evidence>
<dbReference type="Gene3D" id="3.30.559.10">
    <property type="entry name" value="Chloramphenicol acetyltransferase-like domain"/>
    <property type="match status" value="1"/>
</dbReference>
<accession>A0ABY0HEM4</accession>
<proteinExistence type="predicted"/>
<dbReference type="Gene3D" id="1.10.1200.10">
    <property type="entry name" value="ACP-like"/>
    <property type="match status" value="1"/>
</dbReference>
<dbReference type="Pfam" id="PF00550">
    <property type="entry name" value="PP-binding"/>
    <property type="match status" value="1"/>
</dbReference>
<dbReference type="InterPro" id="IPR042099">
    <property type="entry name" value="ANL_N_sf"/>
</dbReference>
<dbReference type="InterPro" id="IPR036736">
    <property type="entry name" value="ACP-like_sf"/>
</dbReference>
<keyword evidence="1" id="KW-0596">Phosphopantetheine</keyword>
<evidence type="ECO:0000256" key="2">
    <source>
        <dbReference type="ARBA" id="ARBA00022553"/>
    </source>
</evidence>
<keyword evidence="7" id="KW-1185">Reference proteome</keyword>
<dbReference type="Pfam" id="PF00668">
    <property type="entry name" value="Condensation"/>
    <property type="match status" value="1"/>
</dbReference>
<dbReference type="Proteomes" id="UP000294003">
    <property type="component" value="Unassembled WGS sequence"/>
</dbReference>
<dbReference type="InterPro" id="IPR001242">
    <property type="entry name" value="Condensation_dom"/>
</dbReference>
<evidence type="ECO:0000256" key="3">
    <source>
        <dbReference type="ARBA" id="ARBA00022598"/>
    </source>
</evidence>
<evidence type="ECO:0008006" key="8">
    <source>
        <dbReference type="Google" id="ProtNLM"/>
    </source>
</evidence>
<sequence>MLLDENALHATMRGGLASALNLTPEQLRLDRSFLAQGGDSLSAIQFMARCLAQGVQANIADILKHDTLPQLLSELVVRMSTSSLPTQSRRTASVGHVDSIGPCSLMQNRILIGQAVHPAAYHCSFILTARTRDRSLLSANDVAKHWRSVVDRHPSLRTTFIESTERSGTFDQVVWDQVQPSVTILQDESQIDQAQAVHNNTAKIGHHMYLVQMTPSQVMLRLNISHAIIDGRSAGIVLRDFCDAFSGKMTPGQTLRHADFAIAEDQLVDDTTEDFWRTYLHGVEETYLAGNNVTNKAKTGLHTLQGKLHISAEKTRKFCHDHGITVVNVCQVAWGMVFRAFALRDDISYSYITSARQTRLPGMSEAVGLFISSLVLRMDFATNTKVLDLLKAANGDVLRHMPHDRGLRKRSSKWGNSILSFQRAWQTEANENDSLQFEVLRRLSPTDYDHSLNVEIGDDTIVVDYDIWKSTTDVDYANNILSAYLRAIEFVLTSPEADFSEGDLLGLEDSKRLQQVNRIPPTSNSTCIHAIVAEVTSRQPDAMAVCAWDGTMTFRQLDRAAGALANHGEKTSRTFGSLLISLPWLFAPADGSKDFTAQSAKYDCTINVFQNGMYYK</sequence>
<evidence type="ECO:0000259" key="4">
    <source>
        <dbReference type="Pfam" id="PF00550"/>
    </source>
</evidence>
<gene>
    <name evidence="6" type="ORF">DL762_002030</name>
</gene>
<name>A0ABY0HEM4_9PEZI</name>